<dbReference type="OrthoDB" id="409644at2759"/>
<proteinExistence type="predicted"/>
<dbReference type="EMBL" id="GDHF01008535">
    <property type="protein sequence ID" value="JAI43779.1"/>
    <property type="molecule type" value="Transcribed_RNA"/>
</dbReference>
<feature type="non-terminal residue" evidence="2">
    <location>
        <position position="1"/>
    </location>
</feature>
<reference evidence="2" key="1">
    <citation type="submission" date="2015-06" db="EMBL/GenBank/DDBJ databases">
        <authorList>
            <person name="Hoefler B.C."/>
            <person name="Straight P.D."/>
        </authorList>
    </citation>
    <scope>NUCLEOTIDE SEQUENCE</scope>
</reference>
<dbReference type="InterPro" id="IPR016024">
    <property type="entry name" value="ARM-type_fold"/>
</dbReference>
<organism evidence="2">
    <name type="scientific">Bactrocera latifrons</name>
    <name type="common">Malaysian fruit fly</name>
    <name type="synonym">Chaetodacus latifrons</name>
    <dbReference type="NCBI Taxonomy" id="174628"/>
    <lineage>
        <taxon>Eukaryota</taxon>
        <taxon>Metazoa</taxon>
        <taxon>Ecdysozoa</taxon>
        <taxon>Arthropoda</taxon>
        <taxon>Hexapoda</taxon>
        <taxon>Insecta</taxon>
        <taxon>Pterygota</taxon>
        <taxon>Neoptera</taxon>
        <taxon>Endopterygota</taxon>
        <taxon>Diptera</taxon>
        <taxon>Brachycera</taxon>
        <taxon>Muscomorpha</taxon>
        <taxon>Tephritoidea</taxon>
        <taxon>Tephritidae</taxon>
        <taxon>Bactrocera</taxon>
        <taxon>Bactrocera</taxon>
    </lineage>
</organism>
<evidence type="ECO:0000313" key="2">
    <source>
        <dbReference type="EMBL" id="JAI43779.1"/>
    </source>
</evidence>
<name>A0A0K8VY68_BACLA</name>
<feature type="signal peptide" evidence="1">
    <location>
        <begin position="1"/>
        <end position="17"/>
    </location>
</feature>
<dbReference type="SUPFAM" id="SSF48371">
    <property type="entry name" value="ARM repeat"/>
    <property type="match status" value="1"/>
</dbReference>
<evidence type="ECO:0000256" key="1">
    <source>
        <dbReference type="SAM" id="SignalP"/>
    </source>
</evidence>
<keyword evidence="1" id="KW-0732">Signal</keyword>
<accession>A0A0K8VY68</accession>
<sequence length="445" mass="52601">KILKLYLNFFFFENLFAIFFSANHPSCSTRQNQGVSRKNNKTNMWEELASYKNHFLQLEVKHMKRETINNFVTKEYEKVQSKRCSCKCPNENNCSSSTYFRDHATLAYGFQCIEKLTHDICSDDSLLRWQGINSLTEVILNPWQAQRAIMQFDLVRKCKNMFFRIQYGYLKEFYNEHRQLMKIFYLVSSYLNGAHAIVGRLHLVEEFYSIIYNDGSTRYLACKILRNLTEKTEILLFLLNETSSFQNLSTIFNADPCTPFYPNALWEHLCHFLEIAPKLAIKSGFFELLYERIKNKTLFYRELCMKCFAMLLRCEEGQQCFDKIDGVKLLYDIIADERIKLDNYEYVMLALQHGLVSNLSLWRCREFTDLPNRIIDLAKLDNRNLQLECFKCLRLLSAMPCVKAYILHGCMSDLMSIECLNEQNECTRDLLTEWLNRDICDSSEM</sequence>
<gene>
    <name evidence="2" type="ORF">c0_g1_i2</name>
</gene>
<dbReference type="AlphaFoldDB" id="A0A0K8VY68"/>
<evidence type="ECO:0008006" key="3">
    <source>
        <dbReference type="Google" id="ProtNLM"/>
    </source>
</evidence>
<feature type="chain" id="PRO_5005522564" description="Protein zer-1" evidence="1">
    <location>
        <begin position="18"/>
        <end position="445"/>
    </location>
</feature>
<protein>
    <recommendedName>
        <fullName evidence="3">Protein zer-1</fullName>
    </recommendedName>
</protein>